<evidence type="ECO:0000256" key="1">
    <source>
        <dbReference type="SAM" id="Phobius"/>
    </source>
</evidence>
<dbReference type="EMBL" id="SWDB01000018">
    <property type="protein sequence ID" value="TKB45558.1"/>
    <property type="molecule type" value="Genomic_DNA"/>
</dbReference>
<organism evidence="2 3">
    <name type="scientific">Thalassotalea mangrovi</name>
    <dbReference type="NCBI Taxonomy" id="2572245"/>
    <lineage>
        <taxon>Bacteria</taxon>
        <taxon>Pseudomonadati</taxon>
        <taxon>Pseudomonadota</taxon>
        <taxon>Gammaproteobacteria</taxon>
        <taxon>Alteromonadales</taxon>
        <taxon>Colwelliaceae</taxon>
        <taxon>Thalassotalea</taxon>
    </lineage>
</organism>
<keyword evidence="1" id="KW-1133">Transmembrane helix</keyword>
<feature type="transmembrane region" description="Helical" evidence="1">
    <location>
        <begin position="104"/>
        <end position="130"/>
    </location>
</feature>
<name>A0A4U1B5Z8_9GAMM</name>
<gene>
    <name evidence="2" type="ORF">E8M12_08130</name>
</gene>
<accession>A0A4U1B5Z8</accession>
<keyword evidence="1" id="KW-0812">Transmembrane</keyword>
<feature type="transmembrane region" description="Helical" evidence="1">
    <location>
        <begin position="71"/>
        <end position="92"/>
    </location>
</feature>
<keyword evidence="3" id="KW-1185">Reference proteome</keyword>
<dbReference type="RefSeq" id="WP_136735613.1">
    <property type="nucleotide sequence ID" value="NZ_SWDB01000018.1"/>
</dbReference>
<dbReference type="OrthoDB" id="6400397at2"/>
<reference evidence="2 3" key="1">
    <citation type="submission" date="2019-04" db="EMBL/GenBank/DDBJ databases">
        <title>Thalassotalea guangxiensis sp. nov., isolated from sediment of the coastal wetland.</title>
        <authorList>
            <person name="Zheng S."/>
            <person name="Zhang D."/>
        </authorList>
    </citation>
    <scope>NUCLEOTIDE SEQUENCE [LARGE SCALE GENOMIC DNA]</scope>
    <source>
        <strain evidence="2 3">ZS-4</strain>
    </source>
</reference>
<feature type="transmembrane region" description="Helical" evidence="1">
    <location>
        <begin position="12"/>
        <end position="38"/>
    </location>
</feature>
<sequence>MEATVTTWALEFIRWFTMLFGAFGVVITIVPSPIFALLGRLKHLFFLHFVAVALRFLFGAALLYTAGQSKFPEVITVLGYISLVAGVVLMLIGRNRFMRLIAFIVRLTPLVHVVVGLVTVILAVFILYAYH</sequence>
<evidence type="ECO:0000313" key="3">
    <source>
        <dbReference type="Proteomes" id="UP000307999"/>
    </source>
</evidence>
<protein>
    <submittedName>
        <fullName evidence="2">Uncharacterized protein</fullName>
    </submittedName>
</protein>
<feature type="transmembrane region" description="Helical" evidence="1">
    <location>
        <begin position="45"/>
        <end position="65"/>
    </location>
</feature>
<evidence type="ECO:0000313" key="2">
    <source>
        <dbReference type="EMBL" id="TKB45558.1"/>
    </source>
</evidence>
<proteinExistence type="predicted"/>
<dbReference type="AlphaFoldDB" id="A0A4U1B5Z8"/>
<comment type="caution">
    <text evidence="2">The sequence shown here is derived from an EMBL/GenBank/DDBJ whole genome shotgun (WGS) entry which is preliminary data.</text>
</comment>
<dbReference type="Proteomes" id="UP000307999">
    <property type="component" value="Unassembled WGS sequence"/>
</dbReference>
<keyword evidence="1" id="KW-0472">Membrane</keyword>